<reference evidence="6" key="2">
    <citation type="submission" date="2020-09" db="EMBL/GenBank/DDBJ databases">
        <authorList>
            <person name="Sun Q."/>
            <person name="Ohkuma M."/>
        </authorList>
    </citation>
    <scope>NUCLEOTIDE SEQUENCE</scope>
    <source>
        <strain evidence="6">JCM 3172</strain>
    </source>
</reference>
<dbReference type="PANTHER" id="PTHR21621:SF0">
    <property type="entry name" value="BETA-CITRYLGLUTAMATE SYNTHASE B-RELATED"/>
    <property type="match status" value="1"/>
</dbReference>
<dbReference type="Gene3D" id="3.30.1490.20">
    <property type="entry name" value="ATP-grasp fold, A domain"/>
    <property type="match status" value="1"/>
</dbReference>
<dbReference type="AlphaFoldDB" id="A0A918GXJ9"/>
<dbReference type="Proteomes" id="UP000619486">
    <property type="component" value="Unassembled WGS sequence"/>
</dbReference>
<dbReference type="InterPro" id="IPR013815">
    <property type="entry name" value="ATP_grasp_subdomain_1"/>
</dbReference>
<keyword evidence="2 4" id="KW-0547">Nucleotide-binding</keyword>
<gene>
    <name evidence="6" type="ORF">GCM10014713_10810</name>
</gene>
<dbReference type="Gene3D" id="3.40.50.20">
    <property type="match status" value="1"/>
</dbReference>
<reference evidence="6" key="1">
    <citation type="journal article" date="2014" name="Int. J. Syst. Evol. Microbiol.">
        <title>Complete genome sequence of Corynebacterium casei LMG S-19264T (=DSM 44701T), isolated from a smear-ripened cheese.</title>
        <authorList>
            <consortium name="US DOE Joint Genome Institute (JGI-PGF)"/>
            <person name="Walter F."/>
            <person name="Albersmeier A."/>
            <person name="Kalinowski J."/>
            <person name="Ruckert C."/>
        </authorList>
    </citation>
    <scope>NUCLEOTIDE SEQUENCE</scope>
    <source>
        <strain evidence="6">JCM 3172</strain>
    </source>
</reference>
<organism evidence="6 7">
    <name type="scientific">Streptomyces purpureus</name>
    <dbReference type="NCBI Taxonomy" id="1951"/>
    <lineage>
        <taxon>Bacteria</taxon>
        <taxon>Bacillati</taxon>
        <taxon>Actinomycetota</taxon>
        <taxon>Actinomycetes</taxon>
        <taxon>Kitasatosporales</taxon>
        <taxon>Streptomycetaceae</taxon>
        <taxon>Streptomyces</taxon>
    </lineage>
</organism>
<dbReference type="GO" id="GO:0009432">
    <property type="term" value="P:SOS response"/>
    <property type="evidence" value="ECO:0007669"/>
    <property type="project" value="TreeGrafter"/>
</dbReference>
<dbReference type="Pfam" id="PF08443">
    <property type="entry name" value="RimK"/>
    <property type="match status" value="1"/>
</dbReference>
<evidence type="ECO:0000259" key="5">
    <source>
        <dbReference type="PROSITE" id="PS50975"/>
    </source>
</evidence>
<keyword evidence="3 4" id="KW-0067">ATP-binding</keyword>
<name>A0A918GXJ9_9ACTN</name>
<dbReference type="InterPro" id="IPR004666">
    <property type="entry name" value="Rp_bS6_RimK/Lys_biosynth_LsyX"/>
</dbReference>
<dbReference type="GO" id="GO:0046872">
    <property type="term" value="F:metal ion binding"/>
    <property type="evidence" value="ECO:0007669"/>
    <property type="project" value="UniProtKB-KW"/>
</dbReference>
<evidence type="ECO:0000256" key="4">
    <source>
        <dbReference type="PROSITE-ProRule" id="PRU00409"/>
    </source>
</evidence>
<comment type="caution">
    <text evidence="6">The sequence shown here is derived from an EMBL/GenBank/DDBJ whole genome shotgun (WGS) entry which is preliminary data.</text>
</comment>
<dbReference type="Pfam" id="PF22626">
    <property type="entry name" value="LysX_preATP_grasp"/>
    <property type="match status" value="1"/>
</dbReference>
<dbReference type="GO" id="GO:0005524">
    <property type="term" value="F:ATP binding"/>
    <property type="evidence" value="ECO:0007669"/>
    <property type="project" value="UniProtKB-UniRule"/>
</dbReference>
<dbReference type="SUPFAM" id="SSF52440">
    <property type="entry name" value="PreATP-grasp domain"/>
    <property type="match status" value="1"/>
</dbReference>
<feature type="domain" description="ATP-grasp" evidence="5">
    <location>
        <begin position="96"/>
        <end position="282"/>
    </location>
</feature>
<proteinExistence type="predicted"/>
<dbReference type="EMBL" id="BMQQ01000002">
    <property type="protein sequence ID" value="GGT19613.1"/>
    <property type="molecule type" value="Genomic_DNA"/>
</dbReference>
<dbReference type="GO" id="GO:0005737">
    <property type="term" value="C:cytoplasm"/>
    <property type="evidence" value="ECO:0007669"/>
    <property type="project" value="TreeGrafter"/>
</dbReference>
<dbReference type="InterPro" id="IPR013651">
    <property type="entry name" value="ATP-grasp_RimK-type"/>
</dbReference>
<keyword evidence="1" id="KW-0479">Metal-binding</keyword>
<dbReference type="InterPro" id="IPR011761">
    <property type="entry name" value="ATP-grasp"/>
</dbReference>
<evidence type="ECO:0000313" key="7">
    <source>
        <dbReference type="Proteomes" id="UP000619486"/>
    </source>
</evidence>
<dbReference type="GO" id="GO:0018169">
    <property type="term" value="F:ribosomal S6-glutamic acid ligase activity"/>
    <property type="evidence" value="ECO:0007669"/>
    <property type="project" value="TreeGrafter"/>
</dbReference>
<dbReference type="InterPro" id="IPR016185">
    <property type="entry name" value="PreATP-grasp_dom_sf"/>
</dbReference>
<dbReference type="SUPFAM" id="SSF56059">
    <property type="entry name" value="Glutathione synthetase ATP-binding domain-like"/>
    <property type="match status" value="1"/>
</dbReference>
<dbReference type="NCBIfam" id="TIGR00768">
    <property type="entry name" value="rimK_fam"/>
    <property type="match status" value="1"/>
</dbReference>
<dbReference type="PANTHER" id="PTHR21621">
    <property type="entry name" value="RIBOSOMAL PROTEIN S6 MODIFICATION PROTEIN"/>
    <property type="match status" value="1"/>
</dbReference>
<evidence type="ECO:0000313" key="6">
    <source>
        <dbReference type="EMBL" id="GGT19613.1"/>
    </source>
</evidence>
<evidence type="ECO:0000256" key="2">
    <source>
        <dbReference type="ARBA" id="ARBA00022741"/>
    </source>
</evidence>
<keyword evidence="7" id="KW-1185">Reference proteome</keyword>
<protein>
    <submittedName>
        <fullName evidence="6">Lysine biosynthesis enzyme LysX</fullName>
    </submittedName>
</protein>
<sequence length="287" mass="30828">MRSGDGRIAVLASRIGADEKRLFDAFDRRGVPFEHVDTRRQWFLAGQRDLPWSLALNREIGQVRAAYAARCLASVGVDVVNSADATEVCGDKWRTTLALEAAWVPTPRTALGLTPQAALTALDSIGYPALIKPLVGSWGRLVAHLPDRAAAEGVLEYAAALSGPQSHLGYVQELIDKPGRDIRVIVVGGQVLGAVYRTSESLRTNVALGGQVRPCEVTPEITKLSLDAAAAVGADIAGVDLIEDLEGRLLVLEVNHRVEFTGFQSALGDQVDVADLIVDHLLERAQR</sequence>
<evidence type="ECO:0000256" key="1">
    <source>
        <dbReference type="ARBA" id="ARBA00022723"/>
    </source>
</evidence>
<dbReference type="InterPro" id="IPR054562">
    <property type="entry name" value="LysX/ArgX_preATP_grasp"/>
</dbReference>
<dbReference type="Gene3D" id="3.30.470.20">
    <property type="entry name" value="ATP-grasp fold, B domain"/>
    <property type="match status" value="1"/>
</dbReference>
<dbReference type="PROSITE" id="PS50975">
    <property type="entry name" value="ATP_GRASP"/>
    <property type="match status" value="1"/>
</dbReference>
<evidence type="ECO:0000256" key="3">
    <source>
        <dbReference type="ARBA" id="ARBA00022840"/>
    </source>
</evidence>
<accession>A0A918GXJ9</accession>